<dbReference type="EMBL" id="JACIFP010000002">
    <property type="protein sequence ID" value="MBB4138068.1"/>
    <property type="molecule type" value="Genomic_DNA"/>
</dbReference>
<dbReference type="RefSeq" id="WP_183373345.1">
    <property type="nucleotide sequence ID" value="NZ_BAABHL010000166.1"/>
</dbReference>
<sequence length="92" mass="9910">MATITHADEETMMGTTDRPADYTPLTRGEQTALAAAADIEVILTSIDAGHRMAGMALTDDDKAAVRRVDSGASTVDDERDQLIAELGLDYRR</sequence>
<name>A0A840F6N2_9ACTN</name>
<feature type="region of interest" description="Disordered" evidence="1">
    <location>
        <begin position="1"/>
        <end position="24"/>
    </location>
</feature>
<evidence type="ECO:0000313" key="3">
    <source>
        <dbReference type="Proteomes" id="UP000551501"/>
    </source>
</evidence>
<proteinExistence type="predicted"/>
<dbReference type="AlphaFoldDB" id="A0A840F6N2"/>
<reference evidence="2 3" key="1">
    <citation type="submission" date="2020-08" db="EMBL/GenBank/DDBJ databases">
        <title>Sequencing the genomes of 1000 actinobacteria strains.</title>
        <authorList>
            <person name="Klenk H.-P."/>
        </authorList>
    </citation>
    <scope>NUCLEOTIDE SEQUENCE [LARGE SCALE GENOMIC DNA]</scope>
    <source>
        <strain evidence="2 3">DSM 45298</strain>
    </source>
</reference>
<keyword evidence="3" id="KW-1185">Reference proteome</keyword>
<comment type="caution">
    <text evidence="2">The sequence shown here is derived from an EMBL/GenBank/DDBJ whole genome shotgun (WGS) entry which is preliminary data.</text>
</comment>
<gene>
    <name evidence="2" type="ORF">BKA16_004693</name>
</gene>
<dbReference type="Proteomes" id="UP000551501">
    <property type="component" value="Unassembled WGS sequence"/>
</dbReference>
<organism evidence="2 3">
    <name type="scientific">Gordonia humi</name>
    <dbReference type="NCBI Taxonomy" id="686429"/>
    <lineage>
        <taxon>Bacteria</taxon>
        <taxon>Bacillati</taxon>
        <taxon>Actinomycetota</taxon>
        <taxon>Actinomycetes</taxon>
        <taxon>Mycobacteriales</taxon>
        <taxon>Gordoniaceae</taxon>
        <taxon>Gordonia</taxon>
    </lineage>
</organism>
<accession>A0A840F6N2</accession>
<evidence type="ECO:0000313" key="2">
    <source>
        <dbReference type="EMBL" id="MBB4138068.1"/>
    </source>
</evidence>
<protein>
    <submittedName>
        <fullName evidence="2">Uncharacterized protein</fullName>
    </submittedName>
</protein>
<evidence type="ECO:0000256" key="1">
    <source>
        <dbReference type="SAM" id="MobiDB-lite"/>
    </source>
</evidence>